<feature type="transmembrane region" description="Helical" evidence="2">
    <location>
        <begin position="93"/>
        <end position="113"/>
    </location>
</feature>
<evidence type="ECO:0000313" key="3">
    <source>
        <dbReference type="EMBL" id="KAJ9616896.1"/>
    </source>
</evidence>
<feature type="transmembrane region" description="Helical" evidence="2">
    <location>
        <begin position="616"/>
        <end position="641"/>
    </location>
</feature>
<feature type="transmembrane region" description="Helical" evidence="2">
    <location>
        <begin position="58"/>
        <end position="81"/>
    </location>
</feature>
<protein>
    <submittedName>
        <fullName evidence="3">Uncharacterized protein</fullName>
    </submittedName>
</protein>
<feature type="region of interest" description="Disordered" evidence="1">
    <location>
        <begin position="1"/>
        <end position="24"/>
    </location>
</feature>
<gene>
    <name evidence="3" type="ORF">H2200_000616</name>
</gene>
<dbReference type="EMBL" id="JAPDRK010000001">
    <property type="protein sequence ID" value="KAJ9616896.1"/>
    <property type="molecule type" value="Genomic_DNA"/>
</dbReference>
<name>A0AA38XPL6_9EURO</name>
<feature type="compositionally biased region" description="Basic and acidic residues" evidence="1">
    <location>
        <begin position="15"/>
        <end position="24"/>
    </location>
</feature>
<keyword evidence="2" id="KW-1133">Transmembrane helix</keyword>
<evidence type="ECO:0000256" key="2">
    <source>
        <dbReference type="SAM" id="Phobius"/>
    </source>
</evidence>
<keyword evidence="4" id="KW-1185">Reference proteome</keyword>
<reference evidence="3" key="1">
    <citation type="submission" date="2022-10" db="EMBL/GenBank/DDBJ databases">
        <title>Culturing micro-colonial fungi from biological soil crusts in the Mojave desert and describing Neophaeococcomyces mojavensis, and introducing the new genera and species Taxawa tesnikishii.</title>
        <authorList>
            <person name="Kurbessoian T."/>
            <person name="Stajich J.E."/>
        </authorList>
    </citation>
    <scope>NUCLEOTIDE SEQUENCE</scope>
    <source>
        <strain evidence="3">TK_41</strain>
    </source>
</reference>
<evidence type="ECO:0000313" key="4">
    <source>
        <dbReference type="Proteomes" id="UP001172673"/>
    </source>
</evidence>
<keyword evidence="2" id="KW-0812">Transmembrane</keyword>
<proteinExistence type="predicted"/>
<accession>A0AA38XPL6</accession>
<evidence type="ECO:0000256" key="1">
    <source>
        <dbReference type="SAM" id="MobiDB-lite"/>
    </source>
</evidence>
<dbReference type="Proteomes" id="UP001172673">
    <property type="component" value="Unassembled WGS sequence"/>
</dbReference>
<comment type="caution">
    <text evidence="3">The sequence shown here is derived from an EMBL/GenBank/DDBJ whole genome shotgun (WGS) entry which is preliminary data.</text>
</comment>
<sequence length="709" mass="78514">MSAQEYYRISPPDPRIMDREPKSRNRVTESLLYHDLARENDNFPHKPRSGLVSRLGKFSIAVLVLSFFVVFGCLAFLTFLWAADTDNYAWREIVVSGWVTRSVTISALALRWATAAQAVTCTSMLASVLLEVYAVPLSKAAAVSILRADNTGPWVLLKSMRLQWHRGSLPIAIMALLTTFTTLALQFTSTALLSQVGTAYIPVPVSIADTFYGTDPDGVGFGSQISEIHSYLDTTPKAYPAFAEWVANTTLPGIAPQYEQFAPVTAPGLRDTGTVMRAFLPINNTDDRNRLVEYHGIGTVVDMRVVCMRPTLHDVQFSMGSGYRVTGRGDINTTLRPLGVFYSEDEGPQQKSGNLSMTFDCGFAAAISKNYSVANGWPISLCSMNFDREQKGILSVMESKIADLDFNSRSFLLVNATRREGLTDLDDSDLWEHWTVTSNDTEPESDIHASLQFTLCMTAFEAQELEIDATRPPLIIPEAAPTWNALTGSYETRDVQRQLGAGNSSASASERGIFDLAPRRWLFTDRPMFVSLTGGSFSTTWAMDRVSGDIYPGMINDALYSIFAQMAKATRDPALALQGFFTILFGSTYYDRMVMFDSAAPSFQVSMVEVIRPLGWTAYIVVVGVVVSHLVLVLLTIIVFFSSGKLSRMGNSWVAVSQILGPGTEEWIRSVDMVDDKTVEKWLKYQGMDRTLVRVEDVGGRVQLVRKTK</sequence>
<dbReference type="AlphaFoldDB" id="A0AA38XPL6"/>
<feature type="transmembrane region" description="Helical" evidence="2">
    <location>
        <begin position="167"/>
        <end position="185"/>
    </location>
</feature>
<organism evidence="3 4">
    <name type="scientific">Cladophialophora chaetospira</name>
    <dbReference type="NCBI Taxonomy" id="386627"/>
    <lineage>
        <taxon>Eukaryota</taxon>
        <taxon>Fungi</taxon>
        <taxon>Dikarya</taxon>
        <taxon>Ascomycota</taxon>
        <taxon>Pezizomycotina</taxon>
        <taxon>Eurotiomycetes</taxon>
        <taxon>Chaetothyriomycetidae</taxon>
        <taxon>Chaetothyriales</taxon>
        <taxon>Herpotrichiellaceae</taxon>
        <taxon>Cladophialophora</taxon>
    </lineage>
</organism>
<keyword evidence="2" id="KW-0472">Membrane</keyword>